<gene>
    <name evidence="2" type="ORF">M1843_04905</name>
</gene>
<comment type="caution">
    <text evidence="2">The sequence shown here is derived from an EMBL/GenBank/DDBJ whole genome shotgun (WGS) entry which is preliminary data.</text>
</comment>
<dbReference type="RefSeq" id="WP_416342951.1">
    <property type="nucleotide sequence ID" value="NZ_JALQCY010000002.1"/>
</dbReference>
<organism evidence="2 3">
    <name type="scientific">Isoptericola peretonis</name>
    <dbReference type="NCBI Taxonomy" id="2918523"/>
    <lineage>
        <taxon>Bacteria</taxon>
        <taxon>Bacillati</taxon>
        <taxon>Actinomycetota</taxon>
        <taxon>Actinomycetes</taxon>
        <taxon>Micrococcales</taxon>
        <taxon>Promicromonosporaceae</taxon>
        <taxon>Isoptericola</taxon>
    </lineage>
</organism>
<dbReference type="Proteomes" id="UP001651050">
    <property type="component" value="Unassembled WGS sequence"/>
</dbReference>
<proteinExistence type="predicted"/>
<keyword evidence="3" id="KW-1185">Reference proteome</keyword>
<evidence type="ECO:0000313" key="3">
    <source>
        <dbReference type="Proteomes" id="UP001651050"/>
    </source>
</evidence>
<sequence>MSARLLIETFTFLKRPTSIQPTARLVLLAVAEEARERPRGQLAARQARITADEMAVRVGVEPASLTKIYRHLAARGLEVRVPIAPLDGAGRMVFARNGATTTFELPDFDGYRHVERKKRPGNGTAGAGRRARERGVS</sequence>
<evidence type="ECO:0000256" key="1">
    <source>
        <dbReference type="SAM" id="MobiDB-lite"/>
    </source>
</evidence>
<feature type="region of interest" description="Disordered" evidence="1">
    <location>
        <begin position="114"/>
        <end position="137"/>
    </location>
</feature>
<name>A0ABT0J0R8_9MICO</name>
<reference evidence="2 3" key="1">
    <citation type="submission" date="2022-02" db="EMBL/GenBank/DDBJ databases">
        <title>The car tank lid bacteriome: a reservoir of bacteria with potential in bioremediation of fuel.</title>
        <authorList>
            <person name="Vidal-Verdu A."/>
            <person name="Gomez-Martinez D."/>
            <person name="Latorre-Perez A."/>
            <person name="Pereto J."/>
            <person name="Porcar M."/>
        </authorList>
    </citation>
    <scope>NUCLEOTIDE SEQUENCE [LARGE SCALE GENOMIC DNA]</scope>
    <source>
        <strain evidence="2 3">4D.3</strain>
    </source>
</reference>
<dbReference type="EMBL" id="JALQCY010000002">
    <property type="protein sequence ID" value="MCK9793084.1"/>
    <property type="molecule type" value="Genomic_DNA"/>
</dbReference>
<protein>
    <submittedName>
        <fullName evidence="2">Uncharacterized protein</fullName>
    </submittedName>
</protein>
<accession>A0ABT0J0R8</accession>
<evidence type="ECO:0000313" key="2">
    <source>
        <dbReference type="EMBL" id="MCK9793084.1"/>
    </source>
</evidence>